<dbReference type="OrthoDB" id="5215637at2759"/>
<evidence type="ECO:0000313" key="1">
    <source>
        <dbReference type="EMBL" id="EYE99503.1"/>
    </source>
</evidence>
<dbReference type="GeneID" id="63694665"/>
<reference evidence="2" key="1">
    <citation type="journal article" date="2014" name="Nat. Commun.">
        <title>Genomic adaptations of the halophilic Dead Sea filamentous fungus Eurotium rubrum.</title>
        <authorList>
            <person name="Kis-Papo T."/>
            <person name="Weig A.R."/>
            <person name="Riley R."/>
            <person name="Persoh D."/>
            <person name="Salamov A."/>
            <person name="Sun H."/>
            <person name="Lipzen A."/>
            <person name="Wasser S.P."/>
            <person name="Rambold G."/>
            <person name="Grigoriev I.V."/>
            <person name="Nevo E."/>
        </authorList>
    </citation>
    <scope>NUCLEOTIDE SEQUENCE [LARGE SCALE GENOMIC DNA]</scope>
    <source>
        <strain evidence="2">CBS 135680</strain>
    </source>
</reference>
<dbReference type="STRING" id="1388766.A0A017SRB6"/>
<evidence type="ECO:0000313" key="2">
    <source>
        <dbReference type="Proteomes" id="UP000019804"/>
    </source>
</evidence>
<proteinExistence type="predicted"/>
<dbReference type="Proteomes" id="UP000019804">
    <property type="component" value="Unassembled WGS sequence"/>
</dbReference>
<dbReference type="HOGENOM" id="CLU_2066914_0_0_1"/>
<protein>
    <submittedName>
        <fullName evidence="1">Uncharacterized protein</fullName>
    </submittedName>
</protein>
<accession>A0A017SRB6</accession>
<keyword evidence="2" id="KW-1185">Reference proteome</keyword>
<sequence length="119" mass="12674">MCCGFNRTTPFGGNHDDGHTADQCLPNGLCMNQGLISRDNGDSTLKLTYWRNTCTTPGRNGCLDVCTSGYDSTTNMASYDGTLTSETWCYGVDNTTCCNSDSAINIPAQFGKQAASATT</sequence>
<dbReference type="EMBL" id="KK088411">
    <property type="protein sequence ID" value="EYE99503.1"/>
    <property type="molecule type" value="Genomic_DNA"/>
</dbReference>
<name>A0A017SRB6_ASPRC</name>
<organism evidence="1 2">
    <name type="scientific">Aspergillus ruber (strain CBS 135680)</name>
    <dbReference type="NCBI Taxonomy" id="1388766"/>
    <lineage>
        <taxon>Eukaryota</taxon>
        <taxon>Fungi</taxon>
        <taxon>Dikarya</taxon>
        <taxon>Ascomycota</taxon>
        <taxon>Pezizomycotina</taxon>
        <taxon>Eurotiomycetes</taxon>
        <taxon>Eurotiomycetidae</taxon>
        <taxon>Eurotiales</taxon>
        <taxon>Aspergillaceae</taxon>
        <taxon>Aspergillus</taxon>
        <taxon>Aspergillus subgen. Aspergillus</taxon>
    </lineage>
</organism>
<dbReference type="RefSeq" id="XP_040643191.1">
    <property type="nucleotide sequence ID" value="XM_040779541.1"/>
</dbReference>
<gene>
    <name evidence="1" type="ORF">EURHEDRAFT_382587</name>
</gene>
<feature type="non-terminal residue" evidence="1">
    <location>
        <position position="119"/>
    </location>
</feature>
<dbReference type="AlphaFoldDB" id="A0A017SRB6"/>